<dbReference type="GO" id="GO:0030148">
    <property type="term" value="P:sphingolipid biosynthetic process"/>
    <property type="evidence" value="ECO:0007669"/>
    <property type="project" value="TreeGrafter"/>
</dbReference>
<organism evidence="1 2">
    <name type="scientific">Diaphorina citri</name>
    <name type="common">Asian citrus psyllid</name>
    <dbReference type="NCBI Taxonomy" id="121845"/>
    <lineage>
        <taxon>Eukaryota</taxon>
        <taxon>Metazoa</taxon>
        <taxon>Ecdysozoa</taxon>
        <taxon>Arthropoda</taxon>
        <taxon>Hexapoda</taxon>
        <taxon>Insecta</taxon>
        <taxon>Pterygota</taxon>
        <taxon>Neoptera</taxon>
        <taxon>Paraneoptera</taxon>
        <taxon>Hemiptera</taxon>
        <taxon>Sternorrhyncha</taxon>
        <taxon>Psylloidea</taxon>
        <taxon>Psyllidae</taxon>
        <taxon>Diaphorininae</taxon>
        <taxon>Diaphorina</taxon>
    </lineage>
</organism>
<dbReference type="GeneID" id="103523111"/>
<dbReference type="InterPro" id="IPR036291">
    <property type="entry name" value="NAD(P)-bd_dom_sf"/>
</dbReference>
<protein>
    <submittedName>
        <fullName evidence="2">3-ketodihydrosphingosine reductase-like</fullName>
    </submittedName>
</protein>
<dbReference type="STRING" id="121845.A0A1S3DRH8"/>
<feature type="non-terminal residue" evidence="2">
    <location>
        <position position="95"/>
    </location>
</feature>
<dbReference type="PaxDb" id="121845-A0A1S3DRH8"/>
<dbReference type="RefSeq" id="XP_008486402.2">
    <property type="nucleotide sequence ID" value="XM_008488180.3"/>
</dbReference>
<dbReference type="GO" id="GO:0005789">
    <property type="term" value="C:endoplasmic reticulum membrane"/>
    <property type="evidence" value="ECO:0007669"/>
    <property type="project" value="TreeGrafter"/>
</dbReference>
<dbReference type="KEGG" id="dci:103523111"/>
<dbReference type="GO" id="GO:0047560">
    <property type="term" value="F:3-dehydrosphinganine reductase activity"/>
    <property type="evidence" value="ECO:0007669"/>
    <property type="project" value="TreeGrafter"/>
</dbReference>
<dbReference type="GO" id="GO:0006666">
    <property type="term" value="P:3-keto-sphinganine metabolic process"/>
    <property type="evidence" value="ECO:0007669"/>
    <property type="project" value="TreeGrafter"/>
</dbReference>
<dbReference type="PRINTS" id="PR00080">
    <property type="entry name" value="SDRFAMILY"/>
</dbReference>
<dbReference type="SUPFAM" id="SSF51735">
    <property type="entry name" value="NAD(P)-binding Rossmann-fold domains"/>
    <property type="match status" value="1"/>
</dbReference>
<keyword evidence="1" id="KW-1185">Reference proteome</keyword>
<sequence length="95" mass="10297">MDRCGPVYMLVNCAGMALCGTLEEMTMQDIKTVIDLNLYGTIHMTKALVEGMKQRGRGCIVITASQAANLGIYGLAAYTSSKFALKGFAEAMYME</sequence>
<dbReference type="Pfam" id="PF00106">
    <property type="entry name" value="adh_short"/>
    <property type="match status" value="1"/>
</dbReference>
<gene>
    <name evidence="2" type="primary">LOC103523111</name>
</gene>
<name>A0A1S3DRH8_DIACI</name>
<dbReference type="PRINTS" id="PR00081">
    <property type="entry name" value="GDHRDH"/>
</dbReference>
<evidence type="ECO:0000313" key="2">
    <source>
        <dbReference type="RefSeq" id="XP_008486402.2"/>
    </source>
</evidence>
<proteinExistence type="predicted"/>
<dbReference type="InterPro" id="IPR002347">
    <property type="entry name" value="SDR_fam"/>
</dbReference>
<dbReference type="Gene3D" id="3.40.50.720">
    <property type="entry name" value="NAD(P)-binding Rossmann-like Domain"/>
    <property type="match status" value="1"/>
</dbReference>
<dbReference type="PANTHER" id="PTHR43550">
    <property type="entry name" value="3-KETODIHYDROSPHINGOSINE REDUCTASE"/>
    <property type="match status" value="1"/>
</dbReference>
<dbReference type="Proteomes" id="UP000079169">
    <property type="component" value="Unplaced"/>
</dbReference>
<reference evidence="2" key="1">
    <citation type="submission" date="2025-08" db="UniProtKB">
        <authorList>
            <consortium name="RefSeq"/>
        </authorList>
    </citation>
    <scope>IDENTIFICATION</scope>
</reference>
<dbReference type="PANTHER" id="PTHR43550:SF3">
    <property type="entry name" value="3-KETODIHYDROSPHINGOSINE REDUCTASE"/>
    <property type="match status" value="1"/>
</dbReference>
<evidence type="ECO:0000313" key="1">
    <source>
        <dbReference type="Proteomes" id="UP000079169"/>
    </source>
</evidence>
<dbReference type="AlphaFoldDB" id="A0A1S3DRH8"/>
<accession>A0A1S3DRH8</accession>